<accession>A0A367CG20</accession>
<reference evidence="2 3" key="1">
    <citation type="submission" date="2015-06" db="EMBL/GenBank/DDBJ databases">
        <title>The Genome Sequence of Enterococcus durans 4EA1.</title>
        <authorList>
            <consortium name="The Broad Institute Genomics Platform"/>
            <consortium name="The Broad Institute Genome Sequencing Center for Infectious Disease"/>
            <person name="Earl A.M."/>
            <person name="Van Tyne D."/>
            <person name="Lebreton F."/>
            <person name="Saavedra J.T."/>
            <person name="Gilmore M.S."/>
            <person name="Manson Mcguire A."/>
            <person name="Clock S."/>
            <person name="Crupain M."/>
            <person name="Rangan U."/>
            <person name="Young S."/>
            <person name="Abouelleil A."/>
            <person name="Cao P."/>
            <person name="Chapman S.B."/>
            <person name="Griggs A."/>
            <person name="Priest M."/>
            <person name="Shea T."/>
            <person name="Wortman J."/>
            <person name="Nusbaum C."/>
            <person name="Birren B."/>
        </authorList>
    </citation>
    <scope>NUCLEOTIDE SEQUENCE [LARGE SCALE GENOMIC DNA]</scope>
    <source>
        <strain evidence="2 3">4EA1</strain>
    </source>
</reference>
<dbReference type="Pfam" id="PF17295">
    <property type="entry name" value="DUF5348"/>
    <property type="match status" value="1"/>
</dbReference>
<protein>
    <recommendedName>
        <fullName evidence="1">DUF5348 domain-containing protein</fullName>
    </recommendedName>
</protein>
<proteinExistence type="predicted"/>
<feature type="domain" description="DUF5348" evidence="1">
    <location>
        <begin position="84"/>
        <end position="144"/>
    </location>
</feature>
<name>A0A367CG20_9ENTE</name>
<dbReference type="AlphaFoldDB" id="A0A367CG20"/>
<comment type="caution">
    <text evidence="2">The sequence shown here is derived from an EMBL/GenBank/DDBJ whole genome shotgun (WGS) entry which is preliminary data.</text>
</comment>
<organism evidence="2 3">
    <name type="scientific">Enterococcus durans</name>
    <dbReference type="NCBI Taxonomy" id="53345"/>
    <lineage>
        <taxon>Bacteria</taxon>
        <taxon>Bacillati</taxon>
        <taxon>Bacillota</taxon>
        <taxon>Bacilli</taxon>
        <taxon>Lactobacillales</taxon>
        <taxon>Enterococcaceae</taxon>
        <taxon>Enterococcus</taxon>
    </lineage>
</organism>
<dbReference type="Gene3D" id="2.40.10.390">
    <property type="match status" value="1"/>
</dbReference>
<dbReference type="Proteomes" id="UP000252797">
    <property type="component" value="Unassembled WGS sequence"/>
</dbReference>
<sequence length="146" mass="16800">MKNVNEVFQLSKDLSIEIKKAFGNLGFKDDNDFQNIDTSTLSSDEMLSYDELRKAFSNLESFNHILEYLTSPIEFEGTIPESGNGRFVLNNGFEFTSGNRIEALIYNDFLDQMSWVKTSVESNENGYYLVGYRHISLEGLKVRLRK</sequence>
<evidence type="ECO:0000259" key="1">
    <source>
        <dbReference type="Pfam" id="PF17295"/>
    </source>
</evidence>
<dbReference type="RefSeq" id="WP_113846183.1">
    <property type="nucleotide sequence ID" value="NZ_LEPB01000004.1"/>
</dbReference>
<gene>
    <name evidence="2" type="ORF">EA71_02336</name>
</gene>
<dbReference type="InterPro" id="IPR035255">
    <property type="entry name" value="DUF5348"/>
</dbReference>
<dbReference type="EMBL" id="LEPB01000004">
    <property type="protein sequence ID" value="RCA11571.1"/>
    <property type="molecule type" value="Genomic_DNA"/>
</dbReference>
<evidence type="ECO:0000313" key="2">
    <source>
        <dbReference type="EMBL" id="RCA11571.1"/>
    </source>
</evidence>
<evidence type="ECO:0000313" key="3">
    <source>
        <dbReference type="Proteomes" id="UP000252797"/>
    </source>
</evidence>